<dbReference type="AlphaFoldDB" id="A0A437MGN9"/>
<evidence type="ECO:0000313" key="2">
    <source>
        <dbReference type="EMBL" id="RVT96820.1"/>
    </source>
</evidence>
<organism evidence="2 3">
    <name type="scientific">Rhodovarius crocodyli</name>
    <dbReference type="NCBI Taxonomy" id="1979269"/>
    <lineage>
        <taxon>Bacteria</taxon>
        <taxon>Pseudomonadati</taxon>
        <taxon>Pseudomonadota</taxon>
        <taxon>Alphaproteobacteria</taxon>
        <taxon>Acetobacterales</taxon>
        <taxon>Roseomonadaceae</taxon>
        <taxon>Rhodovarius</taxon>
    </lineage>
</organism>
<accession>A0A437MGN9</accession>
<evidence type="ECO:0000313" key="3">
    <source>
        <dbReference type="Proteomes" id="UP000282957"/>
    </source>
</evidence>
<comment type="caution">
    <text evidence="2">The sequence shown here is derived from an EMBL/GenBank/DDBJ whole genome shotgun (WGS) entry which is preliminary data.</text>
</comment>
<dbReference type="EMBL" id="SACL01000003">
    <property type="protein sequence ID" value="RVT96820.1"/>
    <property type="molecule type" value="Genomic_DNA"/>
</dbReference>
<dbReference type="PROSITE" id="PS51257">
    <property type="entry name" value="PROKAR_LIPOPROTEIN"/>
    <property type="match status" value="1"/>
</dbReference>
<proteinExistence type="predicted"/>
<feature type="chain" id="PRO_5019291826" evidence="1">
    <location>
        <begin position="18"/>
        <end position="201"/>
    </location>
</feature>
<gene>
    <name evidence="2" type="ORF">EOD42_10460</name>
</gene>
<protein>
    <submittedName>
        <fullName evidence="2">Uncharacterized protein</fullName>
    </submittedName>
</protein>
<dbReference type="RefSeq" id="WP_127787469.1">
    <property type="nucleotide sequence ID" value="NZ_SACL01000003.1"/>
</dbReference>
<evidence type="ECO:0000256" key="1">
    <source>
        <dbReference type="SAM" id="SignalP"/>
    </source>
</evidence>
<feature type="signal peptide" evidence="1">
    <location>
        <begin position="1"/>
        <end position="17"/>
    </location>
</feature>
<keyword evidence="3" id="KW-1185">Reference proteome</keyword>
<dbReference type="Proteomes" id="UP000282957">
    <property type="component" value="Unassembled WGS sequence"/>
</dbReference>
<sequence length="201" mass="20428">MRAPRRILLAFAALALAACGGKPPITGAMPEAGGNTISGGPVALLNNNWMTVCFPLPQGPHAGQRLCAAALRFGGAALPYNGVIYTLTGRSWTIGMNVPMTAASVQVEGSPNTHVARCDPRLPLCSFDAQASAQLTQELQSGRTFTLTVQGARGQAGQRAATSGFADALRAAAAGTAPGVPVDVLPPPSSVGVPVGRPLTF</sequence>
<reference evidence="2 3" key="1">
    <citation type="submission" date="2019-01" db="EMBL/GenBank/DDBJ databases">
        <authorList>
            <person name="Chen W.-M."/>
        </authorList>
    </citation>
    <scope>NUCLEOTIDE SEQUENCE [LARGE SCALE GENOMIC DNA]</scope>
    <source>
        <strain evidence="2 3">CCP-6</strain>
    </source>
</reference>
<keyword evidence="1" id="KW-0732">Signal</keyword>
<name>A0A437MGN9_9PROT</name>